<dbReference type="GO" id="GO:0006979">
    <property type="term" value="P:response to oxidative stress"/>
    <property type="evidence" value="ECO:0007669"/>
    <property type="project" value="TreeGrafter"/>
</dbReference>
<dbReference type="Proteomes" id="UP000594261">
    <property type="component" value="Chromosome 8"/>
</dbReference>
<keyword evidence="2" id="KW-0496">Mitochondrion</keyword>
<evidence type="ECO:0000256" key="2">
    <source>
        <dbReference type="RuleBase" id="RU363103"/>
    </source>
</evidence>
<proteinExistence type="inferred from homology"/>
<keyword evidence="2" id="KW-0249">Electron transport</keyword>
<organism evidence="5 6">
    <name type="scientific">Quercus lobata</name>
    <name type="common">Valley oak</name>
    <dbReference type="NCBI Taxonomy" id="97700"/>
    <lineage>
        <taxon>Eukaryota</taxon>
        <taxon>Viridiplantae</taxon>
        <taxon>Streptophyta</taxon>
        <taxon>Embryophyta</taxon>
        <taxon>Tracheophyta</taxon>
        <taxon>Spermatophyta</taxon>
        <taxon>Magnoliopsida</taxon>
        <taxon>eudicotyledons</taxon>
        <taxon>Gunneridae</taxon>
        <taxon>Pentapetalae</taxon>
        <taxon>rosids</taxon>
        <taxon>fabids</taxon>
        <taxon>Fagales</taxon>
        <taxon>Fagaceae</taxon>
        <taxon>Quercus</taxon>
    </lineage>
</organism>
<dbReference type="InParanoid" id="A0A7N2M972"/>
<dbReference type="FunCoup" id="A0A7N2M972">
    <property type="interactions" value="1498"/>
</dbReference>
<comment type="function">
    <text evidence="2">Accessory subunit of the mitochondrial membrane respiratory chain NADH dehydrogenase (Complex I), that is believed not to be involved in catalysis. Complex I functions in the transfer of electrons from NADH to the respiratory chain. The immediate electron acceptor for the enzyme is believed to be ubiquinone.</text>
</comment>
<evidence type="ECO:0000313" key="5">
    <source>
        <dbReference type="EnsemblPlants" id="QL08p009960:mrna"/>
    </source>
</evidence>
<dbReference type="Pfam" id="PF05071">
    <property type="entry name" value="NDUFA12"/>
    <property type="match status" value="1"/>
</dbReference>
<comment type="similarity">
    <text evidence="1 2">Belongs to the complex I NDUFA12 subunit family.</text>
</comment>
<evidence type="ECO:0000313" key="6">
    <source>
        <dbReference type="Proteomes" id="UP000594261"/>
    </source>
</evidence>
<dbReference type="AlphaFoldDB" id="A0A7N2M972"/>
<dbReference type="PANTHER" id="PTHR12910">
    <property type="entry name" value="NADH-UBIQUINONE OXIDOREDUCTASE SUBUNIT B17.2"/>
    <property type="match status" value="1"/>
</dbReference>
<feature type="coiled-coil region" evidence="3">
    <location>
        <begin position="76"/>
        <end position="103"/>
    </location>
</feature>
<keyword evidence="2" id="KW-0813">Transport</keyword>
<dbReference type="Gramene" id="QL08p009960:mrna">
    <property type="protein sequence ID" value="QL08p009960:mrna"/>
    <property type="gene ID" value="QL08p009960"/>
</dbReference>
<keyword evidence="2" id="KW-0472">Membrane</keyword>
<sequence length="230" mass="26064">MSKLFTRIVGYIRNWSLMGMDKAGNQYFVRTEEIDGIMKEKRWVVFKGEKDPTSIPVEWVCWLNGQRKSAPTAEEMMELEARREQVRLNVALLKKEEEEKRAKAGATCKTISTGQVGGPDLKSFIRQFPTASEVIKDPVVGFCYYDLNHLCKLSFYQSLRLPFLSVIGSLEHKTDFRISEGDKVEEASDAMDGMSNSKERAAEKEKPEPQSSEPIGSGQSFRPGTWQPPT</sequence>
<protein>
    <recommendedName>
        <fullName evidence="2">NADH dehydrogenase [ubiquinone] 1 alpha subcomplex subunit 12</fullName>
    </recommendedName>
</protein>
<reference evidence="5" key="2">
    <citation type="submission" date="2021-01" db="UniProtKB">
        <authorList>
            <consortium name="EnsemblPlants"/>
        </authorList>
    </citation>
    <scope>IDENTIFICATION</scope>
</reference>
<dbReference type="PANTHER" id="PTHR12910:SF1">
    <property type="entry name" value="NADH DEHYDROGENASE [UBIQUINONE] 1 ALPHA SUBCOMPLEX SUBUNIT 12"/>
    <property type="match status" value="1"/>
</dbReference>
<reference evidence="5 6" key="1">
    <citation type="journal article" date="2016" name="G3 (Bethesda)">
        <title>First Draft Assembly and Annotation of the Genome of a California Endemic Oak Quercus lobata Nee (Fagaceae).</title>
        <authorList>
            <person name="Sork V.L."/>
            <person name="Fitz-Gibbon S.T."/>
            <person name="Puiu D."/>
            <person name="Crepeau M."/>
            <person name="Gugger P.F."/>
            <person name="Sherman R."/>
            <person name="Stevens K."/>
            <person name="Langley C.H."/>
            <person name="Pellegrini M."/>
            <person name="Salzberg S.L."/>
        </authorList>
    </citation>
    <scope>NUCLEOTIDE SEQUENCE [LARGE SCALE GENOMIC DNA]</scope>
    <source>
        <strain evidence="5 6">cv. SW786</strain>
    </source>
</reference>
<comment type="subcellular location">
    <subcellularLocation>
        <location evidence="2">Mitochondrion inner membrane</location>
        <topology evidence="2">Peripheral membrane protein</topology>
        <orientation evidence="2">Matrix side</orientation>
    </subcellularLocation>
</comment>
<dbReference type="InterPro" id="IPR007763">
    <property type="entry name" value="NDUFA12"/>
</dbReference>
<keyword evidence="2" id="KW-0999">Mitochondrion inner membrane</keyword>
<keyword evidence="3" id="KW-0175">Coiled coil</keyword>
<evidence type="ECO:0000256" key="1">
    <source>
        <dbReference type="ARBA" id="ARBA00007355"/>
    </source>
</evidence>
<name>A0A7N2M972_QUELO</name>
<dbReference type="EMBL" id="LRBV02000008">
    <property type="status" value="NOT_ANNOTATED_CDS"/>
    <property type="molecule type" value="Genomic_DNA"/>
</dbReference>
<dbReference type="EnsemblPlants" id="QL08p009960:mrna">
    <property type="protein sequence ID" value="QL08p009960:mrna"/>
    <property type="gene ID" value="QL08p009960"/>
</dbReference>
<evidence type="ECO:0000256" key="4">
    <source>
        <dbReference type="SAM" id="MobiDB-lite"/>
    </source>
</evidence>
<feature type="compositionally biased region" description="Basic and acidic residues" evidence="4">
    <location>
        <begin position="197"/>
        <end position="208"/>
    </location>
</feature>
<keyword evidence="6" id="KW-1185">Reference proteome</keyword>
<keyword evidence="2" id="KW-0679">Respiratory chain</keyword>
<dbReference type="GO" id="GO:0045271">
    <property type="term" value="C:respiratory chain complex I"/>
    <property type="evidence" value="ECO:0007669"/>
    <property type="project" value="InterPro"/>
</dbReference>
<dbReference type="OMA" id="LSVEWIC"/>
<feature type="region of interest" description="Disordered" evidence="4">
    <location>
        <begin position="181"/>
        <end position="230"/>
    </location>
</feature>
<dbReference type="GO" id="GO:0005743">
    <property type="term" value="C:mitochondrial inner membrane"/>
    <property type="evidence" value="ECO:0007669"/>
    <property type="project" value="UniProtKB-SubCell"/>
</dbReference>
<evidence type="ECO:0000256" key="3">
    <source>
        <dbReference type="SAM" id="Coils"/>
    </source>
</evidence>
<accession>A0A7N2M972</accession>